<dbReference type="PROSITE" id="PS51900">
    <property type="entry name" value="CB"/>
    <property type="match status" value="1"/>
</dbReference>
<dbReference type="Gene3D" id="1.10.150.130">
    <property type="match status" value="1"/>
</dbReference>
<keyword evidence="12" id="KW-0614">Plasmid</keyword>
<keyword evidence="7" id="KW-0233">DNA recombination</keyword>
<dbReference type="EMBL" id="CP049229">
    <property type="protein sequence ID" value="QIH24478.1"/>
    <property type="molecule type" value="Genomic_DNA"/>
</dbReference>
<dbReference type="GO" id="GO:0015074">
    <property type="term" value="P:DNA integration"/>
    <property type="evidence" value="ECO:0007669"/>
    <property type="project" value="UniProtKB-KW"/>
</dbReference>
<keyword evidence="5" id="KW-0229">DNA integration</keyword>
<dbReference type="InterPro" id="IPR002104">
    <property type="entry name" value="Integrase_catalytic"/>
</dbReference>
<evidence type="ECO:0000256" key="1">
    <source>
        <dbReference type="ARBA" id="ARBA00004496"/>
    </source>
</evidence>
<evidence type="ECO:0000256" key="9">
    <source>
        <dbReference type="PROSITE-ProRule" id="PRU01248"/>
    </source>
</evidence>
<organism evidence="12 13">
    <name type="scientific">Lactobacillus iners</name>
    <dbReference type="NCBI Taxonomy" id="147802"/>
    <lineage>
        <taxon>Bacteria</taxon>
        <taxon>Bacillati</taxon>
        <taxon>Bacillota</taxon>
        <taxon>Bacilli</taxon>
        <taxon>Lactobacillales</taxon>
        <taxon>Lactobacillaceae</taxon>
        <taxon>Lactobacillus</taxon>
    </lineage>
</organism>
<evidence type="ECO:0000256" key="4">
    <source>
        <dbReference type="ARBA" id="ARBA00022829"/>
    </source>
</evidence>
<keyword evidence="4" id="KW-0159">Chromosome partition</keyword>
<dbReference type="InterPro" id="IPR010998">
    <property type="entry name" value="Integrase_recombinase_N"/>
</dbReference>
<evidence type="ECO:0000256" key="2">
    <source>
        <dbReference type="ARBA" id="ARBA00022490"/>
    </source>
</evidence>
<gene>
    <name evidence="12" type="primary">xerS</name>
    <name evidence="12" type="ORF">G6Z83_07085</name>
</gene>
<evidence type="ECO:0000313" key="13">
    <source>
        <dbReference type="Proteomes" id="UP000501676"/>
    </source>
</evidence>
<evidence type="ECO:0000256" key="8">
    <source>
        <dbReference type="ARBA" id="ARBA00023306"/>
    </source>
</evidence>
<dbReference type="GO" id="GO:0003677">
    <property type="term" value="F:DNA binding"/>
    <property type="evidence" value="ECO:0007669"/>
    <property type="project" value="UniProtKB-UniRule"/>
</dbReference>
<dbReference type="GO" id="GO:0005737">
    <property type="term" value="C:cytoplasm"/>
    <property type="evidence" value="ECO:0007669"/>
    <property type="project" value="UniProtKB-SubCell"/>
</dbReference>
<evidence type="ECO:0000259" key="10">
    <source>
        <dbReference type="PROSITE" id="PS51898"/>
    </source>
</evidence>
<feature type="domain" description="Core-binding (CB)" evidence="11">
    <location>
        <begin position="14"/>
        <end position="124"/>
    </location>
</feature>
<dbReference type="InterPro" id="IPR050090">
    <property type="entry name" value="Tyrosine_recombinase_XerCD"/>
</dbReference>
<dbReference type="Pfam" id="PF00589">
    <property type="entry name" value="Phage_integrase"/>
    <property type="match status" value="1"/>
</dbReference>
<dbReference type="Proteomes" id="UP000501676">
    <property type="component" value="Plasmid pC0210C1"/>
</dbReference>
<dbReference type="NCBIfam" id="NF003462">
    <property type="entry name" value="PRK05084.1"/>
    <property type="match status" value="1"/>
</dbReference>
<keyword evidence="2" id="KW-0963">Cytoplasm</keyword>
<reference evidence="12 13" key="1">
    <citation type="submission" date="2020-02" db="EMBL/GenBank/DDBJ databases">
        <title>Complete genome sequences of six Lactobacillus iners strains isolated from the human vagina.</title>
        <authorList>
            <person name="France M.T."/>
            <person name="Rutt L."/>
            <person name="Narina S."/>
            <person name="Arbaugh S."/>
            <person name="Humphrys M.S."/>
            <person name="Ma B."/>
            <person name="Hayward M.R."/>
            <person name="Relman D."/>
            <person name="Kwon D.S."/>
            <person name="Ravel J."/>
        </authorList>
    </citation>
    <scope>NUCLEOTIDE SEQUENCE [LARGE SCALE GENOMIC DNA]</scope>
    <source>
        <strain evidence="12 13">C0210C1</strain>
        <plasmid evidence="13">pc0210c1</plasmid>
    </source>
</reference>
<evidence type="ECO:0000256" key="7">
    <source>
        <dbReference type="ARBA" id="ARBA00023172"/>
    </source>
</evidence>
<evidence type="ECO:0000256" key="6">
    <source>
        <dbReference type="ARBA" id="ARBA00023125"/>
    </source>
</evidence>
<dbReference type="InterPro" id="IPR044068">
    <property type="entry name" value="CB"/>
</dbReference>
<name>A0A6G7BAN5_9LACO</name>
<dbReference type="GO" id="GO:0007059">
    <property type="term" value="P:chromosome segregation"/>
    <property type="evidence" value="ECO:0007669"/>
    <property type="project" value="UniProtKB-KW"/>
</dbReference>
<keyword evidence="8" id="KW-0131">Cell cycle</keyword>
<dbReference type="SUPFAM" id="SSF56349">
    <property type="entry name" value="DNA breaking-rejoining enzymes"/>
    <property type="match status" value="1"/>
</dbReference>
<feature type="domain" description="Tyr recombinase" evidence="10">
    <location>
        <begin position="173"/>
        <end position="361"/>
    </location>
</feature>
<protein>
    <submittedName>
        <fullName evidence="12">Tyrosine recombinase XerS</fullName>
    </submittedName>
</protein>
<dbReference type="InterPro" id="IPR011010">
    <property type="entry name" value="DNA_brk_join_enz"/>
</dbReference>
<evidence type="ECO:0000259" key="11">
    <source>
        <dbReference type="PROSITE" id="PS51900"/>
    </source>
</evidence>
<dbReference type="PROSITE" id="PS51898">
    <property type="entry name" value="TYR_RECOMBINASE"/>
    <property type="match status" value="1"/>
</dbReference>
<dbReference type="PANTHER" id="PTHR30349">
    <property type="entry name" value="PHAGE INTEGRASE-RELATED"/>
    <property type="match status" value="1"/>
</dbReference>
<dbReference type="GO" id="GO:0006310">
    <property type="term" value="P:DNA recombination"/>
    <property type="evidence" value="ECO:0007669"/>
    <property type="project" value="UniProtKB-KW"/>
</dbReference>
<comment type="subcellular location">
    <subcellularLocation>
        <location evidence="1">Cytoplasm</location>
    </subcellularLocation>
</comment>
<dbReference type="PANTHER" id="PTHR30349:SF77">
    <property type="entry name" value="TYROSINE RECOMBINASE XERC"/>
    <property type="match status" value="1"/>
</dbReference>
<dbReference type="RefSeq" id="WP_164824156.1">
    <property type="nucleotide sequence ID" value="NZ_CP049229.1"/>
</dbReference>
<dbReference type="InterPro" id="IPR013762">
    <property type="entry name" value="Integrase-like_cat_sf"/>
</dbReference>
<dbReference type="AlphaFoldDB" id="A0A6G7BAN5"/>
<keyword evidence="3" id="KW-0132">Cell division</keyword>
<evidence type="ECO:0000256" key="5">
    <source>
        <dbReference type="ARBA" id="ARBA00022908"/>
    </source>
</evidence>
<dbReference type="GO" id="GO:0051301">
    <property type="term" value="P:cell division"/>
    <property type="evidence" value="ECO:0007669"/>
    <property type="project" value="UniProtKB-KW"/>
</dbReference>
<proteinExistence type="predicted"/>
<keyword evidence="6 9" id="KW-0238">DNA-binding</keyword>
<sequence>MQKENYQKLIEQKLQSLPLYVYYYAQQPNLAVTTIYQYLSEYERFFTWLRTTQTISANDDNKLICTATSNKDISIDTLKNLQASQVQQYLIDCQSTENKQNKITSKITINRTIHALRSLFHYLTVVADLNNGEPYFYRNVMLKIPFYKGVKESISYRNVKYGPQLYMGEKKFEWIHFIENDYENTISKHAIRYFKFNKERDIAIIALLLASGLRISELVNLNIHDLNIIDRSVLVIRKGGKKDAALIADWAIPYLKKYLHVRNTRYQPNKQLKAIFITRYRETAKRIDTSTIQRFVEKYSIAFPDGSRTTPHKLRHSLGTEIYNKSMDVVAVATQLGHTGLSATDQYIQQANKEKQRMILNQK</sequence>
<accession>A0A6G7BAN5</accession>
<evidence type="ECO:0000256" key="3">
    <source>
        <dbReference type="ARBA" id="ARBA00022618"/>
    </source>
</evidence>
<evidence type="ECO:0000313" key="12">
    <source>
        <dbReference type="EMBL" id="QIH24478.1"/>
    </source>
</evidence>
<dbReference type="Gene3D" id="1.10.443.10">
    <property type="entry name" value="Intergrase catalytic core"/>
    <property type="match status" value="1"/>
</dbReference>
<geneLocation type="plasmid" evidence="13">
    <name>pc0210c1</name>
</geneLocation>